<dbReference type="EMBL" id="FWEV01000268">
    <property type="protein sequence ID" value="SLM31477.1"/>
    <property type="molecule type" value="Genomic_DNA"/>
</dbReference>
<dbReference type="AlphaFoldDB" id="A0A1W1HG64"/>
<gene>
    <name evidence="9" type="primary">azlC</name>
    <name evidence="9" type="ORF">MTBBW1_340029</name>
</gene>
<evidence type="ECO:0000256" key="6">
    <source>
        <dbReference type="ARBA" id="ARBA00022989"/>
    </source>
</evidence>
<name>A0A1W1HG64_9BACT</name>
<organism evidence="9 10">
    <name type="scientific">Desulfamplus magnetovallimortis</name>
    <dbReference type="NCBI Taxonomy" id="1246637"/>
    <lineage>
        <taxon>Bacteria</taxon>
        <taxon>Pseudomonadati</taxon>
        <taxon>Thermodesulfobacteriota</taxon>
        <taxon>Desulfobacteria</taxon>
        <taxon>Desulfobacterales</taxon>
        <taxon>Desulfobacteraceae</taxon>
        <taxon>Desulfamplus</taxon>
    </lineage>
</organism>
<comment type="subcellular location">
    <subcellularLocation>
        <location evidence="1">Cell membrane</location>
        <topology evidence="1">Multi-pass membrane protein</topology>
    </subcellularLocation>
</comment>
<dbReference type="STRING" id="1246637.MTBBW1_340029"/>
<evidence type="ECO:0000256" key="5">
    <source>
        <dbReference type="ARBA" id="ARBA00022692"/>
    </source>
</evidence>
<sequence>MGNKIMQNHELKNQGSSSPFNQFLSGARDTFPLIVGAIPFGIIFGTLAATAGLSFAATMGMSIFVFAGSSQFISVSLVAAGTAWPMIVLTTFVVNLRHMLYGATMVPFYKNLGPVWKAVLAFGLTDETFAVAINRFNQKDESPYKHYYNLGSMIFMYTNWNLCTFIGLTAGRTFPEISKWGLDFAMPATFIGMVIPYLVTRPMWASVITAGVVSIIAGGLPHKLGLMVAAISGVAAGIFCEINTQKRHL</sequence>
<evidence type="ECO:0000256" key="1">
    <source>
        <dbReference type="ARBA" id="ARBA00004651"/>
    </source>
</evidence>
<feature type="transmembrane region" description="Helical" evidence="8">
    <location>
        <begin position="204"/>
        <end position="220"/>
    </location>
</feature>
<dbReference type="InterPro" id="IPR011606">
    <property type="entry name" value="Brnchd-chn_aa_trnsp_permease"/>
</dbReference>
<evidence type="ECO:0000256" key="7">
    <source>
        <dbReference type="ARBA" id="ARBA00023136"/>
    </source>
</evidence>
<feature type="transmembrane region" description="Helical" evidence="8">
    <location>
        <begin position="154"/>
        <end position="174"/>
    </location>
</feature>
<feature type="transmembrane region" description="Helical" evidence="8">
    <location>
        <begin position="33"/>
        <end position="60"/>
    </location>
</feature>
<dbReference type="PANTHER" id="PTHR34979">
    <property type="entry name" value="INNER MEMBRANE PROTEIN YGAZ"/>
    <property type="match status" value="1"/>
</dbReference>
<dbReference type="GO" id="GO:0005886">
    <property type="term" value="C:plasma membrane"/>
    <property type="evidence" value="ECO:0007669"/>
    <property type="project" value="UniProtKB-SubCell"/>
</dbReference>
<evidence type="ECO:0000256" key="2">
    <source>
        <dbReference type="ARBA" id="ARBA00010735"/>
    </source>
</evidence>
<dbReference type="Pfam" id="PF03591">
    <property type="entry name" value="AzlC"/>
    <property type="match status" value="1"/>
</dbReference>
<evidence type="ECO:0000256" key="8">
    <source>
        <dbReference type="SAM" id="Phobius"/>
    </source>
</evidence>
<reference evidence="9 10" key="1">
    <citation type="submission" date="2017-03" db="EMBL/GenBank/DDBJ databases">
        <authorList>
            <person name="Afonso C.L."/>
            <person name="Miller P.J."/>
            <person name="Scott M.A."/>
            <person name="Spackman E."/>
            <person name="Goraichik I."/>
            <person name="Dimitrov K.M."/>
            <person name="Suarez D.L."/>
            <person name="Swayne D.E."/>
        </authorList>
    </citation>
    <scope>NUCLEOTIDE SEQUENCE [LARGE SCALE GENOMIC DNA]</scope>
    <source>
        <strain evidence="9">PRJEB14757</strain>
    </source>
</reference>
<protein>
    <submittedName>
        <fullName evidence="9">AzlC</fullName>
    </submittedName>
</protein>
<dbReference type="PANTHER" id="PTHR34979:SF1">
    <property type="entry name" value="INNER MEMBRANE PROTEIN YGAZ"/>
    <property type="match status" value="1"/>
</dbReference>
<keyword evidence="10" id="KW-1185">Reference proteome</keyword>
<keyword evidence="5 8" id="KW-0812">Transmembrane</keyword>
<feature type="transmembrane region" description="Helical" evidence="8">
    <location>
        <begin position="72"/>
        <end position="94"/>
    </location>
</feature>
<feature type="transmembrane region" description="Helical" evidence="8">
    <location>
        <begin position="226"/>
        <end position="244"/>
    </location>
</feature>
<comment type="similarity">
    <text evidence="2">Belongs to the AzlC family.</text>
</comment>
<proteinExistence type="inferred from homology"/>
<evidence type="ECO:0000256" key="3">
    <source>
        <dbReference type="ARBA" id="ARBA00022448"/>
    </source>
</evidence>
<keyword evidence="6 8" id="KW-1133">Transmembrane helix</keyword>
<evidence type="ECO:0000256" key="4">
    <source>
        <dbReference type="ARBA" id="ARBA00022475"/>
    </source>
</evidence>
<keyword evidence="3" id="KW-0813">Transport</keyword>
<dbReference type="GO" id="GO:1903785">
    <property type="term" value="P:L-valine transmembrane transport"/>
    <property type="evidence" value="ECO:0007669"/>
    <property type="project" value="TreeGrafter"/>
</dbReference>
<evidence type="ECO:0000313" key="10">
    <source>
        <dbReference type="Proteomes" id="UP000191931"/>
    </source>
</evidence>
<accession>A0A1W1HG64</accession>
<evidence type="ECO:0000313" key="9">
    <source>
        <dbReference type="EMBL" id="SLM31477.1"/>
    </source>
</evidence>
<keyword evidence="7 8" id="KW-0472">Membrane</keyword>
<keyword evidence="4" id="KW-1003">Cell membrane</keyword>
<feature type="transmembrane region" description="Helical" evidence="8">
    <location>
        <begin position="180"/>
        <end position="199"/>
    </location>
</feature>
<dbReference type="Proteomes" id="UP000191931">
    <property type="component" value="Unassembled WGS sequence"/>
</dbReference>